<evidence type="ECO:0000313" key="2">
    <source>
        <dbReference type="EMBL" id="MBB4959905.1"/>
    </source>
</evidence>
<dbReference type="InterPro" id="IPR052509">
    <property type="entry name" value="Metal_resp_DNA-bind_regulator"/>
</dbReference>
<evidence type="ECO:0000259" key="1">
    <source>
        <dbReference type="Pfam" id="PF03551"/>
    </source>
</evidence>
<dbReference type="EMBL" id="JACHJW010000001">
    <property type="protein sequence ID" value="MBB4959905.1"/>
    <property type="molecule type" value="Genomic_DNA"/>
</dbReference>
<evidence type="ECO:0000313" key="3">
    <source>
        <dbReference type="Proteomes" id="UP000578819"/>
    </source>
</evidence>
<name>A0A7W7SS08_9ACTN</name>
<reference evidence="2 3" key="1">
    <citation type="submission" date="2020-08" db="EMBL/GenBank/DDBJ databases">
        <title>Sequencing the genomes of 1000 actinobacteria strains.</title>
        <authorList>
            <person name="Klenk H.-P."/>
        </authorList>
    </citation>
    <scope>NUCLEOTIDE SEQUENCE [LARGE SCALE GENOMIC DNA]</scope>
    <source>
        <strain evidence="2 3">DSM 45886</strain>
    </source>
</reference>
<keyword evidence="2" id="KW-0238">DNA-binding</keyword>
<accession>A0A7W7SS08</accession>
<dbReference type="InterPro" id="IPR005149">
    <property type="entry name" value="Tscrpt_reg_PadR_N"/>
</dbReference>
<feature type="domain" description="Transcription regulator PadR N-terminal" evidence="1">
    <location>
        <begin position="10"/>
        <end position="84"/>
    </location>
</feature>
<proteinExistence type="predicted"/>
<dbReference type="Proteomes" id="UP000578819">
    <property type="component" value="Unassembled WGS sequence"/>
</dbReference>
<comment type="caution">
    <text evidence="2">The sequence shown here is derived from an EMBL/GenBank/DDBJ whole genome shotgun (WGS) entry which is preliminary data.</text>
</comment>
<dbReference type="AlphaFoldDB" id="A0A7W7SS08"/>
<keyword evidence="3" id="KW-1185">Reference proteome</keyword>
<dbReference type="InterPro" id="IPR036388">
    <property type="entry name" value="WH-like_DNA-bd_sf"/>
</dbReference>
<gene>
    <name evidence="2" type="ORF">FHR38_003638</name>
</gene>
<dbReference type="InterPro" id="IPR036390">
    <property type="entry name" value="WH_DNA-bd_sf"/>
</dbReference>
<dbReference type="SUPFAM" id="SSF46785">
    <property type="entry name" value="Winged helix' DNA-binding domain"/>
    <property type="match status" value="1"/>
</dbReference>
<protein>
    <submittedName>
        <fullName evidence="2">DNA-binding PadR family transcriptional regulator</fullName>
    </submittedName>
</protein>
<sequence length="117" mass="12549">MSMQEPTFLVLTTLAGPPLHGYGIMQAVAELSDGTVTIRPGTLYAALDRLTGEGVVEVAREEHTSGGRLRRYYQLTPHGSQMLHTEAQHRRRLAGIAVRRLSALGGPSATAPVPHPA</sequence>
<organism evidence="2 3">
    <name type="scientific">Micromonospora polyrhachis</name>
    <dbReference type="NCBI Taxonomy" id="1282883"/>
    <lineage>
        <taxon>Bacteria</taxon>
        <taxon>Bacillati</taxon>
        <taxon>Actinomycetota</taxon>
        <taxon>Actinomycetes</taxon>
        <taxon>Micromonosporales</taxon>
        <taxon>Micromonosporaceae</taxon>
        <taxon>Micromonospora</taxon>
    </lineage>
</organism>
<dbReference type="GO" id="GO:0003677">
    <property type="term" value="F:DNA binding"/>
    <property type="evidence" value="ECO:0007669"/>
    <property type="project" value="UniProtKB-KW"/>
</dbReference>
<dbReference type="Gene3D" id="1.10.10.10">
    <property type="entry name" value="Winged helix-like DNA-binding domain superfamily/Winged helix DNA-binding domain"/>
    <property type="match status" value="1"/>
</dbReference>
<dbReference type="PANTHER" id="PTHR33169">
    <property type="entry name" value="PADR-FAMILY TRANSCRIPTIONAL REGULATOR"/>
    <property type="match status" value="1"/>
</dbReference>
<dbReference type="Pfam" id="PF03551">
    <property type="entry name" value="PadR"/>
    <property type="match status" value="1"/>
</dbReference>
<dbReference type="PANTHER" id="PTHR33169:SF13">
    <property type="entry name" value="PADR-FAMILY TRANSCRIPTIONAL REGULATOR"/>
    <property type="match status" value="1"/>
</dbReference>